<dbReference type="Pfam" id="PF14911">
    <property type="entry name" value="MMS22L_C"/>
    <property type="match status" value="1"/>
</dbReference>
<dbReference type="SUPFAM" id="SSF48371">
    <property type="entry name" value="ARM repeat"/>
    <property type="match status" value="1"/>
</dbReference>
<sequence length="212" mass="24238">MAITDIFSILSVPGCIIKNFLLSSQFRRYCMEIVGDHFLVFPQPPDNLITVLNFIKVVFENTKPQVNIVSDSPYIFKSVMACLLACDTCSPEKEPPSIRNLATAIIKLITNNLSCEKEVEIRNKLQKCLENFVESNFKQFNVKILKSLGNVAKYDSDMIITLLPKIRQIILQTEQNRGVGRDKGLRSGYTDFLEYLYKISAKQFDHSEFEII</sequence>
<dbReference type="PANTHER" id="PTHR28547:SF1">
    <property type="entry name" value="PROTEIN MMS22-LIKE"/>
    <property type="match status" value="1"/>
</dbReference>
<dbReference type="RefSeq" id="XP_002113116.1">
    <property type="nucleotide sequence ID" value="XM_002113080.1"/>
</dbReference>
<reference evidence="2 3" key="1">
    <citation type="journal article" date="2008" name="Nature">
        <title>The Trichoplax genome and the nature of placozoans.</title>
        <authorList>
            <person name="Srivastava M."/>
            <person name="Begovic E."/>
            <person name="Chapman J."/>
            <person name="Putnam N.H."/>
            <person name="Hellsten U."/>
            <person name="Kawashima T."/>
            <person name="Kuo A."/>
            <person name="Mitros T."/>
            <person name="Salamov A."/>
            <person name="Carpenter M.L."/>
            <person name="Signorovitch A.Y."/>
            <person name="Moreno M.A."/>
            <person name="Kamm K."/>
            <person name="Grimwood J."/>
            <person name="Schmutz J."/>
            <person name="Shapiro H."/>
            <person name="Grigoriev I.V."/>
            <person name="Buss L.W."/>
            <person name="Schierwater B."/>
            <person name="Dellaporta S.L."/>
            <person name="Rokhsar D.S."/>
        </authorList>
    </citation>
    <scope>NUCLEOTIDE SEQUENCE [LARGE SCALE GENOMIC DNA]</scope>
    <source>
        <strain evidence="2 3">Grell-BS-1999</strain>
    </source>
</reference>
<evidence type="ECO:0000259" key="1">
    <source>
        <dbReference type="Pfam" id="PF14911"/>
    </source>
</evidence>
<dbReference type="InterPro" id="IPR042320">
    <property type="entry name" value="MMS22-like"/>
</dbReference>
<gene>
    <name evidence="2" type="ORF">TRIADDRAFT_56959</name>
</gene>
<evidence type="ECO:0000313" key="3">
    <source>
        <dbReference type="Proteomes" id="UP000009022"/>
    </source>
</evidence>
<dbReference type="GeneID" id="6753897"/>
<feature type="domain" description="MMS22-like C-terminal" evidence="1">
    <location>
        <begin position="25"/>
        <end position="194"/>
    </location>
</feature>
<dbReference type="OrthoDB" id="8193282at2759"/>
<dbReference type="PANTHER" id="PTHR28547">
    <property type="entry name" value="PROTEIN MMS22-LIKE"/>
    <property type="match status" value="1"/>
</dbReference>
<accession>B3RX15</accession>
<name>B3RX15_TRIAD</name>
<dbReference type="InterPro" id="IPR029424">
    <property type="entry name" value="MMS22L_C"/>
</dbReference>
<proteinExistence type="predicted"/>
<dbReference type="AlphaFoldDB" id="B3RX15"/>
<keyword evidence="3" id="KW-1185">Reference proteome</keyword>
<organism evidence="2 3">
    <name type="scientific">Trichoplax adhaerens</name>
    <name type="common">Trichoplax reptans</name>
    <dbReference type="NCBI Taxonomy" id="10228"/>
    <lineage>
        <taxon>Eukaryota</taxon>
        <taxon>Metazoa</taxon>
        <taxon>Placozoa</taxon>
        <taxon>Uniplacotomia</taxon>
        <taxon>Trichoplacea</taxon>
        <taxon>Trichoplacidae</taxon>
        <taxon>Trichoplax</taxon>
    </lineage>
</organism>
<protein>
    <recommendedName>
        <fullName evidence="1">MMS22-like C-terminal domain-containing protein</fullName>
    </recommendedName>
</protein>
<dbReference type="CTD" id="6753897"/>
<dbReference type="Proteomes" id="UP000009022">
    <property type="component" value="Unassembled WGS sequence"/>
</dbReference>
<dbReference type="EMBL" id="DS985245">
    <property type="protein sequence ID" value="EDV25226.1"/>
    <property type="molecule type" value="Genomic_DNA"/>
</dbReference>
<dbReference type="KEGG" id="tad:TRIADDRAFT_56959"/>
<dbReference type="InParanoid" id="B3RX15"/>
<dbReference type="HOGENOM" id="CLU_1301137_0_0_1"/>
<evidence type="ECO:0000313" key="2">
    <source>
        <dbReference type="EMBL" id="EDV25226.1"/>
    </source>
</evidence>
<dbReference type="STRING" id="10228.B3RX15"/>
<dbReference type="GO" id="GO:0000724">
    <property type="term" value="P:double-strand break repair via homologous recombination"/>
    <property type="evidence" value="ECO:0007669"/>
    <property type="project" value="InterPro"/>
</dbReference>
<dbReference type="GO" id="GO:0031297">
    <property type="term" value="P:replication fork processing"/>
    <property type="evidence" value="ECO:0007669"/>
    <property type="project" value="InterPro"/>
</dbReference>
<dbReference type="InterPro" id="IPR016024">
    <property type="entry name" value="ARM-type_fold"/>
</dbReference>